<reference evidence="1 2" key="1">
    <citation type="journal article" date="2018" name="Sci. Rep.">
        <title>Genomic signatures of local adaptation to the degree of environmental predictability in rotifers.</title>
        <authorList>
            <person name="Franch-Gras L."/>
            <person name="Hahn C."/>
            <person name="Garcia-Roger E.M."/>
            <person name="Carmona M.J."/>
            <person name="Serra M."/>
            <person name="Gomez A."/>
        </authorList>
    </citation>
    <scope>NUCLEOTIDE SEQUENCE [LARGE SCALE GENOMIC DNA]</scope>
    <source>
        <strain evidence="1">HYR1</strain>
    </source>
</reference>
<dbReference type="AlphaFoldDB" id="A0A3M7QJC2"/>
<organism evidence="1 2">
    <name type="scientific">Brachionus plicatilis</name>
    <name type="common">Marine rotifer</name>
    <name type="synonym">Brachionus muelleri</name>
    <dbReference type="NCBI Taxonomy" id="10195"/>
    <lineage>
        <taxon>Eukaryota</taxon>
        <taxon>Metazoa</taxon>
        <taxon>Spiralia</taxon>
        <taxon>Gnathifera</taxon>
        <taxon>Rotifera</taxon>
        <taxon>Eurotatoria</taxon>
        <taxon>Monogononta</taxon>
        <taxon>Pseudotrocha</taxon>
        <taxon>Ploima</taxon>
        <taxon>Brachionidae</taxon>
        <taxon>Brachionus</taxon>
    </lineage>
</organism>
<keyword evidence="2" id="KW-1185">Reference proteome</keyword>
<accession>A0A3M7QJC2</accession>
<sequence length="158" mass="18288">MKFIDEVMVPRIAIELKKYWFQLIMTLLLIRINKIIDTYNGPTFVCLENSVGRRPSLAGPNAAKIRRPLWRPDRRPKIWTAELAGQIIDGRPNVRPILIRAATLAAKFLDRIKNRSKIYGRKKKNKQNIAESGITLCQSFNVKSDKAKAFPYFLSIRY</sequence>
<comment type="caution">
    <text evidence="1">The sequence shown here is derived from an EMBL/GenBank/DDBJ whole genome shotgun (WGS) entry which is preliminary data.</text>
</comment>
<dbReference type="EMBL" id="REGN01005979">
    <property type="protein sequence ID" value="RNA11352.1"/>
    <property type="molecule type" value="Genomic_DNA"/>
</dbReference>
<evidence type="ECO:0000313" key="1">
    <source>
        <dbReference type="EMBL" id="RNA11352.1"/>
    </source>
</evidence>
<gene>
    <name evidence="1" type="ORF">BpHYR1_006327</name>
</gene>
<evidence type="ECO:0000313" key="2">
    <source>
        <dbReference type="Proteomes" id="UP000276133"/>
    </source>
</evidence>
<protein>
    <submittedName>
        <fullName evidence="1">Uncharacterized protein</fullName>
    </submittedName>
</protein>
<dbReference type="Proteomes" id="UP000276133">
    <property type="component" value="Unassembled WGS sequence"/>
</dbReference>
<proteinExistence type="predicted"/>
<name>A0A3M7QJC2_BRAPC</name>